<dbReference type="InterPro" id="IPR019383">
    <property type="entry name" value="Golgin_A_7/ERF4"/>
</dbReference>
<keyword evidence="8" id="KW-0694">RNA-binding</keyword>
<keyword evidence="12" id="KW-1185">Reference proteome</keyword>
<dbReference type="Pfam" id="PF01191">
    <property type="entry name" value="RNA_pol_Rpb5_C"/>
    <property type="match status" value="1"/>
</dbReference>
<feature type="domain" description="K Homology" evidence="10">
    <location>
        <begin position="752"/>
        <end position="821"/>
    </location>
</feature>
<feature type="region of interest" description="Disordered" evidence="9">
    <location>
        <begin position="1209"/>
        <end position="1247"/>
    </location>
</feature>
<feature type="compositionally biased region" description="Low complexity" evidence="9">
    <location>
        <begin position="206"/>
        <end position="219"/>
    </location>
</feature>
<reference evidence="11 12" key="1">
    <citation type="journal article" date="2014" name="Genome Announc.">
        <title>Genome sequence of the basidiomycetous fungus Pseudozyma aphidis DSM70725, an efficient producer of biosurfactant mannosylerythritol lipids.</title>
        <authorList>
            <person name="Lorenz S."/>
            <person name="Guenther M."/>
            <person name="Grumaz C."/>
            <person name="Rupp S."/>
            <person name="Zibek S."/>
            <person name="Sohn K."/>
        </authorList>
    </citation>
    <scope>NUCLEOTIDE SEQUENCE [LARGE SCALE GENOMIC DNA]</scope>
    <source>
        <strain evidence="12">ATCC 32657 / CBS 517.83 / DSM 70725 / JCM 10318 / NBRC 10182 / NRRL Y-7954 / St-0401</strain>
    </source>
</reference>
<feature type="region of interest" description="Disordered" evidence="9">
    <location>
        <begin position="123"/>
        <end position="145"/>
    </location>
</feature>
<feature type="region of interest" description="Disordered" evidence="9">
    <location>
        <begin position="21"/>
        <end position="71"/>
    </location>
</feature>
<dbReference type="CDD" id="cd00105">
    <property type="entry name" value="KH-I"/>
    <property type="match status" value="1"/>
</dbReference>
<dbReference type="InterPro" id="IPR004087">
    <property type="entry name" value="KH_dom"/>
</dbReference>
<feature type="domain" description="K Homology" evidence="10">
    <location>
        <begin position="905"/>
        <end position="973"/>
    </location>
</feature>
<feature type="region of interest" description="Disordered" evidence="9">
    <location>
        <begin position="161"/>
        <end position="181"/>
    </location>
</feature>
<dbReference type="GO" id="GO:0006367">
    <property type="term" value="P:transcription initiation at RNA polymerase II promoter"/>
    <property type="evidence" value="ECO:0007669"/>
    <property type="project" value="UniProtKB-ARBA"/>
</dbReference>
<dbReference type="InterPro" id="IPR056553">
    <property type="entry name" value="KH_Mug60-KHD4"/>
</dbReference>
<evidence type="ECO:0000256" key="4">
    <source>
        <dbReference type="ARBA" id="ARBA00023136"/>
    </source>
</evidence>
<dbReference type="InterPro" id="IPR005571">
    <property type="entry name" value="RNA_pol_Rpb5_N"/>
</dbReference>
<dbReference type="FunFam" id="3.40.1340.10:FF:000002">
    <property type="entry name" value="DNA-directed RNA polymerases I, II, and III subunit RPABC1"/>
    <property type="match status" value="1"/>
</dbReference>
<dbReference type="SUPFAM" id="SSF53036">
    <property type="entry name" value="Eukaryotic RPB5 N-terminal domain"/>
    <property type="match status" value="1"/>
</dbReference>
<evidence type="ECO:0000256" key="3">
    <source>
        <dbReference type="ARBA" id="ARBA00020809"/>
    </source>
</evidence>
<dbReference type="Gene3D" id="3.30.1370.10">
    <property type="entry name" value="K Homology domain, type 1"/>
    <property type="match status" value="3"/>
</dbReference>
<feature type="region of interest" description="Disordered" evidence="9">
    <location>
        <begin position="286"/>
        <end position="325"/>
    </location>
</feature>
<dbReference type="GO" id="GO:0042797">
    <property type="term" value="P:tRNA transcription by RNA polymerase III"/>
    <property type="evidence" value="ECO:0007669"/>
    <property type="project" value="TreeGrafter"/>
</dbReference>
<dbReference type="EMBL" id="AWNI01000007">
    <property type="protein sequence ID" value="ETS64097.1"/>
    <property type="molecule type" value="Genomic_DNA"/>
</dbReference>
<gene>
    <name evidence="11" type="ORF">PaG_01332</name>
</gene>
<evidence type="ECO:0000313" key="11">
    <source>
        <dbReference type="EMBL" id="ETS64097.1"/>
    </source>
</evidence>
<protein>
    <recommendedName>
        <fullName evidence="3">DNA-directed RNA polymerases I, II, and III subunit RPABC1</fullName>
    </recommendedName>
</protein>
<dbReference type="Pfam" id="PF00013">
    <property type="entry name" value="KH_1"/>
    <property type="match status" value="2"/>
</dbReference>
<dbReference type="HAMAP" id="MF_00025">
    <property type="entry name" value="RNApol_Rpo5_RPB5"/>
    <property type="match status" value="1"/>
</dbReference>
<evidence type="ECO:0000256" key="2">
    <source>
        <dbReference type="ARBA" id="ARBA00004370"/>
    </source>
</evidence>
<dbReference type="Pfam" id="PF10256">
    <property type="entry name" value="Erf4"/>
    <property type="match status" value="1"/>
</dbReference>
<feature type="compositionally biased region" description="Low complexity" evidence="9">
    <location>
        <begin position="21"/>
        <end position="35"/>
    </location>
</feature>
<dbReference type="SMART" id="SM00322">
    <property type="entry name" value="KH"/>
    <property type="match status" value="4"/>
</dbReference>
<dbReference type="InterPro" id="IPR004088">
    <property type="entry name" value="KH_dom_type_1"/>
</dbReference>
<dbReference type="InterPro" id="IPR014381">
    <property type="entry name" value="Arch_Rpo5/euc_Rpb5"/>
</dbReference>
<name>W3VTG2_MOEAP</name>
<dbReference type="HOGENOM" id="CLU_002477_1_0_1"/>
<dbReference type="Proteomes" id="UP000019462">
    <property type="component" value="Unassembled WGS sequence"/>
</dbReference>
<dbReference type="PANTHER" id="PTHR10535">
    <property type="entry name" value="DNA-DIRECTED RNA POLYMERASES I, II, AND III SUBUNIT RPABC1"/>
    <property type="match status" value="1"/>
</dbReference>
<comment type="similarity">
    <text evidence="7">Belongs to the archaeal Rpo5/eukaryotic RPB5 RNA polymerase subunit family.</text>
</comment>
<feature type="compositionally biased region" description="Low complexity" evidence="9">
    <location>
        <begin position="52"/>
        <end position="66"/>
    </location>
</feature>
<dbReference type="Pfam" id="PF03871">
    <property type="entry name" value="RNA_pol_Rpb5_N"/>
    <property type="match status" value="1"/>
</dbReference>
<dbReference type="GO" id="GO:0003723">
    <property type="term" value="F:RNA binding"/>
    <property type="evidence" value="ECO:0007669"/>
    <property type="project" value="UniProtKB-UniRule"/>
</dbReference>
<dbReference type="GO" id="GO:0016020">
    <property type="term" value="C:membrane"/>
    <property type="evidence" value="ECO:0007669"/>
    <property type="project" value="UniProtKB-SubCell"/>
</dbReference>
<organism evidence="11 12">
    <name type="scientific">Moesziomyces aphidis</name>
    <name type="common">Pseudozyma aphidis</name>
    <dbReference type="NCBI Taxonomy" id="84754"/>
    <lineage>
        <taxon>Eukaryota</taxon>
        <taxon>Fungi</taxon>
        <taxon>Dikarya</taxon>
        <taxon>Basidiomycota</taxon>
        <taxon>Ustilaginomycotina</taxon>
        <taxon>Ustilaginomycetes</taxon>
        <taxon>Ustilaginales</taxon>
        <taxon>Ustilaginaceae</taxon>
        <taxon>Moesziomyces</taxon>
    </lineage>
</organism>
<keyword evidence="4" id="KW-0472">Membrane</keyword>
<dbReference type="GO" id="GO:0006362">
    <property type="term" value="P:transcription elongation by RNA polymerase I"/>
    <property type="evidence" value="ECO:0007669"/>
    <property type="project" value="TreeGrafter"/>
</dbReference>
<dbReference type="GO" id="GO:0003677">
    <property type="term" value="F:DNA binding"/>
    <property type="evidence" value="ECO:0007669"/>
    <property type="project" value="InterPro"/>
</dbReference>
<dbReference type="GO" id="GO:0003899">
    <property type="term" value="F:DNA-directed RNA polymerase activity"/>
    <property type="evidence" value="ECO:0007669"/>
    <property type="project" value="InterPro"/>
</dbReference>
<feature type="region of interest" description="Disordered" evidence="9">
    <location>
        <begin position="258"/>
        <end position="277"/>
    </location>
</feature>
<evidence type="ECO:0000256" key="5">
    <source>
        <dbReference type="ARBA" id="ARBA00023163"/>
    </source>
</evidence>
<keyword evidence="6" id="KW-0539">Nucleus</keyword>
<sequence length="1796" mass="193600">MDLYSTSFTIPRSVGASSFVSDPAASAPGPSNSAPGFGNDVLRNATNLGSRAGPAASPAQEAPASSLPGRFTSMRSRFPPSVKAFMPSAFGGKRTSERIVEAVGAEKAEADASAADAAAAANKSSSTTAAKDVETSAPLAPIGERGNARPFKLAHQGIASPDDVAASQHRDSRSTVGTRSSFDLSSNASFVADSTAPSSAVGGNPSSTTHSASNSISANQHDRSMAHSQSSKDLQEAIQKLSSDVMANHQCLVSFAPVPQPDESRLPSTPLTHPFQRQSSFSSLQSLDQLPFPNPNAASSSGYPYQQYHPQPIGTPDSHSSAFFTGRSTGEALGAGFPGLNSSSLSLSSLNPQSATGSHIAQEVGLSSAQSLRSPQSAAMAASRASLSGVSKPPQYNFHLSGGFQHVMNARGAILRENPFKLTASIKVPRADVFDIAPGSSPPGKESVKADIRRKLDEVQTATGATLTVKSNDVRGADLGYGLETERMIEVLVSGPFESVELARVKALVIFDEITGLRSEICEIDYKLHNIIGGRKRCVVQKIEEETGTNIYLPSSFLGTFGSSAAGRAPGLAAQQNQIHITGEFFGVQRARDMLFQVSMHKSKGIISRDAAILPRKLDWMLTERLEELRSIMMDNGTYVAFPLLGSQTSVISVFGDHRVNIERTIRSIMQLACQFYVASLWLLPVGFDVYMPSQANLNPTQVAPVLKHVSSASGAEVVFKSNCFEIHGLESEVRTAVSALLDLDLIKSFNFEVRFQIELANEHREFISGKKNGKVNKVMKQCGVRIKFETLNDYNFLIDVSGNDRNGVLQGLGLLQEELPAEISFHVPEAYHKRIIGVGGKNIQRIMKKFGVYVKFSNAEEFAALGGYLDNEDNVIARTPAKNAANLENLKLSVMELVSPKDKDYISETVTISRRYHRTLLGEKAIFIHDIESKTSSSVRFPARESASDLLTIFGPESQIHIAAQMLLDHVPFEAEFRAPNSPELAQAIQLPEFATLTEQLKRDLSIAVSPVIEQRRPGGEAVFKLRLNRSNTDFLPTAKDAIEDFLINHNANIYAAPSRTRSDSFASAFPHFANKLISTAAAAESNESFQNSAAAAAAAAAAAEQARVNERRLRAAASTPDIKALFDSPAQHLHGGPGFPTTNGVSSATAANSPMIPSSLYASPYGNGRGFGSDVWGMPTRGFAPSATSSATPSLIGLPAPAMGTASAGLPSPAGPGPIGGAVPSSSGGIQFPSQPLHHQGANPRLSDELHMNRGVEGMSMEERVKALRKPRSFAHRAQSLDIGAMAAQQASQHASGSMSVGPSTPYGLGPIGTGAPTHFPGHVGAPSGFAAGPAHHLYQSAQQQPSPHDAQAGFGLNNHAAQPHHLHAASASISRLPPGRNAPNPDASTMDEVSRVLAQLAFDRAGARMQTMGAEQGGLGIMEDDRETVRLWRVNKTIHELVRDRGYQVADDEINIDLESFKAEYAPTGGSVDRTKLNFFTEHSAHENQRLFVFYSMERNVGVKTMRQFISIMEERDIQRGIIIWPDKMTSAARKVIDAMRGTFHLEDFEEAYLLVNITHHHLVPRHEPLYPDEKKELLQRYRLKETQLPRIQQADPVAKYFGLQRGQVVKITRPSETSGRYCSYRICIMASAAAAPTAGSHYPPAVSSYYFGPPPSSAAFGQGVTGNPTLHVPKEIVRIERDYSSGELPQFHPSFPLEIEGRISPTTFSELVNDLNALLIEAHNPRRVWIDNTLAIATLYLSTLVHTSHYKKTMAKVDELVARTNAQVLEKAGLRMVHPAKTAFLFIELEYF</sequence>
<dbReference type="SUPFAM" id="SSF55287">
    <property type="entry name" value="RPB5-like RNA polymerase subunit"/>
    <property type="match status" value="1"/>
</dbReference>
<dbReference type="PANTHER" id="PTHR10535:SF0">
    <property type="entry name" value="DNA-DIRECTED RNA POLYMERASES I, II, AND III SUBUNIT RPABC1"/>
    <property type="match status" value="1"/>
</dbReference>
<feature type="region of interest" description="Disordered" evidence="9">
    <location>
        <begin position="1367"/>
        <end position="1391"/>
    </location>
</feature>
<evidence type="ECO:0000256" key="8">
    <source>
        <dbReference type="PROSITE-ProRule" id="PRU00117"/>
    </source>
</evidence>
<feature type="domain" description="K Homology" evidence="10">
    <location>
        <begin position="516"/>
        <end position="600"/>
    </location>
</feature>
<dbReference type="GO" id="GO:0005665">
    <property type="term" value="C:RNA polymerase II, core complex"/>
    <property type="evidence" value="ECO:0007669"/>
    <property type="project" value="UniProtKB-ARBA"/>
</dbReference>
<accession>W3VTG2</accession>
<dbReference type="Gene3D" id="3.40.1340.10">
    <property type="entry name" value="RNA polymerase, Rpb5, N-terminal domain"/>
    <property type="match status" value="1"/>
</dbReference>
<feature type="region of interest" description="Disordered" evidence="9">
    <location>
        <begin position="193"/>
        <end position="235"/>
    </location>
</feature>
<dbReference type="PROSITE" id="PS50084">
    <property type="entry name" value="KH_TYPE_1"/>
    <property type="match status" value="2"/>
</dbReference>
<evidence type="ECO:0000313" key="12">
    <source>
        <dbReference type="Proteomes" id="UP000019462"/>
    </source>
</evidence>
<dbReference type="InterPro" id="IPR035913">
    <property type="entry name" value="RPB5-like_sf"/>
</dbReference>
<proteinExistence type="inferred from homology"/>
<dbReference type="InterPro" id="IPR000783">
    <property type="entry name" value="RNA_pol_subH/Rpb5_C"/>
</dbReference>
<comment type="subcellular location">
    <subcellularLocation>
        <location evidence="2">Membrane</location>
    </subcellularLocation>
    <subcellularLocation>
        <location evidence="1">Nucleus</location>
    </subcellularLocation>
</comment>
<feature type="domain" description="K Homology" evidence="10">
    <location>
        <begin position="822"/>
        <end position="897"/>
    </location>
</feature>
<dbReference type="InterPro" id="IPR036612">
    <property type="entry name" value="KH_dom_type_1_sf"/>
</dbReference>
<dbReference type="InterPro" id="IPR036710">
    <property type="entry name" value="RNA_pol_Rpb5_N_sf"/>
</dbReference>
<dbReference type="Pfam" id="PF24563">
    <property type="entry name" value="KH_Mug60-KHD4"/>
    <property type="match status" value="1"/>
</dbReference>
<dbReference type="Gene3D" id="3.90.940.20">
    <property type="entry name" value="RPB5-like RNA polymerase subunit"/>
    <property type="match status" value="1"/>
</dbReference>
<comment type="caution">
    <text evidence="11">The sequence shown here is derived from an EMBL/GenBank/DDBJ whole genome shotgun (WGS) entry which is preliminary data.</text>
</comment>
<evidence type="ECO:0000256" key="9">
    <source>
        <dbReference type="SAM" id="MobiDB-lite"/>
    </source>
</evidence>
<dbReference type="GO" id="GO:0005666">
    <property type="term" value="C:RNA polymerase III complex"/>
    <property type="evidence" value="ECO:0007669"/>
    <property type="project" value="TreeGrafter"/>
</dbReference>
<evidence type="ECO:0000259" key="10">
    <source>
        <dbReference type="SMART" id="SM00322"/>
    </source>
</evidence>
<dbReference type="OrthoDB" id="271862at2759"/>
<dbReference type="CDD" id="cd22453">
    <property type="entry name" value="KH-I_MUG60_like"/>
    <property type="match status" value="1"/>
</dbReference>
<keyword evidence="5" id="KW-0804">Transcription</keyword>
<dbReference type="SUPFAM" id="SSF54791">
    <property type="entry name" value="Eukaryotic type KH-domain (KH-domain type I)"/>
    <property type="match status" value="4"/>
</dbReference>
<dbReference type="GO" id="GO:0005736">
    <property type="term" value="C:RNA polymerase I complex"/>
    <property type="evidence" value="ECO:0007669"/>
    <property type="project" value="UniProtKB-ARBA"/>
</dbReference>
<dbReference type="FunFam" id="3.90.940.20:FF:000001">
    <property type="entry name" value="DNA-directed RNA polymerases I, II, and III subunit RPABC1"/>
    <property type="match status" value="1"/>
</dbReference>
<evidence type="ECO:0000256" key="6">
    <source>
        <dbReference type="ARBA" id="ARBA00023242"/>
    </source>
</evidence>
<evidence type="ECO:0000256" key="7">
    <source>
        <dbReference type="ARBA" id="ARBA00025765"/>
    </source>
</evidence>
<evidence type="ECO:0000256" key="1">
    <source>
        <dbReference type="ARBA" id="ARBA00004123"/>
    </source>
</evidence>